<name>A0A9X2WF65_9GAMM</name>
<comment type="caution">
    <text evidence="2">The sequence shown here is derived from an EMBL/GenBank/DDBJ whole genome shotgun (WGS) entry which is preliminary data.</text>
</comment>
<dbReference type="RefSeq" id="WP_260975924.1">
    <property type="nucleotide sequence ID" value="NZ_JAOANI010000015.1"/>
</dbReference>
<dbReference type="EMBL" id="JAOANI010000015">
    <property type="protein sequence ID" value="MCT7359036.1"/>
    <property type="molecule type" value="Genomic_DNA"/>
</dbReference>
<dbReference type="Pfam" id="PF06980">
    <property type="entry name" value="DUF1302"/>
    <property type="match status" value="1"/>
</dbReference>
<keyword evidence="1" id="KW-0732">Signal</keyword>
<accession>A0A9X2WF65</accession>
<dbReference type="Proteomes" id="UP001147830">
    <property type="component" value="Unassembled WGS sequence"/>
</dbReference>
<feature type="signal peptide" evidence="1">
    <location>
        <begin position="1"/>
        <end position="19"/>
    </location>
</feature>
<reference evidence="2" key="2">
    <citation type="submission" date="2022-08" db="EMBL/GenBank/DDBJ databases">
        <authorList>
            <person name="Dong C."/>
        </authorList>
    </citation>
    <scope>NUCLEOTIDE SEQUENCE</scope>
    <source>
        <strain evidence="2">59MF3M-4</strain>
    </source>
</reference>
<evidence type="ECO:0008006" key="4">
    <source>
        <dbReference type="Google" id="ProtNLM"/>
    </source>
</evidence>
<feature type="chain" id="PRO_5040793386" description="Porin" evidence="1">
    <location>
        <begin position="20"/>
        <end position="403"/>
    </location>
</feature>
<proteinExistence type="predicted"/>
<protein>
    <recommendedName>
        <fullName evidence="4">Porin</fullName>
    </recommendedName>
</protein>
<evidence type="ECO:0000313" key="3">
    <source>
        <dbReference type="Proteomes" id="UP001147830"/>
    </source>
</evidence>
<evidence type="ECO:0000256" key="1">
    <source>
        <dbReference type="SAM" id="SignalP"/>
    </source>
</evidence>
<evidence type="ECO:0000313" key="2">
    <source>
        <dbReference type="EMBL" id="MCT7359036.1"/>
    </source>
</evidence>
<keyword evidence="3" id="KW-1185">Reference proteome</keyword>
<dbReference type="InterPro" id="IPR010727">
    <property type="entry name" value="DUF1302"/>
</dbReference>
<reference evidence="2" key="1">
    <citation type="journal article" date="2022" name="Front. Microbiol.">
        <title>Genome-based taxonomic rearrangement of Oceanobacter-related bacteria including the description of Thalassolituus hydrocarbonoclasticus sp. nov. and Thalassolituus pacificus sp. nov. and emended description of the genus Thalassolituus.</title>
        <authorList>
            <person name="Dong C."/>
            <person name="Wei L."/>
            <person name="Wang J."/>
            <person name="Lai Q."/>
            <person name="Huang Z."/>
            <person name="Shao Z."/>
        </authorList>
    </citation>
    <scope>NUCLEOTIDE SEQUENCE</scope>
    <source>
        <strain evidence="2">59MF3M-4</strain>
    </source>
</reference>
<dbReference type="AlphaFoldDB" id="A0A9X2WF65"/>
<sequence length="403" mass="46246">MVRIQLLLALLLVNGAALAAPSFSGKGHAEIRQQERAGNEAGDDLGQRYEGLLEGQINNGRLKTNAILMGRYRSQYDDAEDKVRDEMRSDAELRELYLTWSADRFEIRAGKQQQAWGRADYFRIVDVWNPLDLREFLLPYFDNYSLGRQPRGMLIADYFGDVWEQQLIIAAQRKATRLAPAGSDFAANGMPATLPAVNEEGSGVDIGWRGKIFWSGNDIELYAFHGYHADEMLTFENAQLVREQPERDMVGTSLARPMGDWVLRSDIAHYLREGRQTAAGIEDSSRTSALLGFDRVENEWTWNLQLATTHWYDEESNHDDVWESSVSVEKNWSRYRLTTGLLWLVNWVDDSSQLWRATVNYEFLPQWKVGFAAVSFDGKDDTQFGQFDNQDRLMLTLRRDFSL</sequence>
<gene>
    <name evidence="2" type="ORF">NYR02_08395</name>
</gene>
<organism evidence="2 3">
    <name type="scientific">Thalassolituus pacificus</name>
    <dbReference type="NCBI Taxonomy" id="2975440"/>
    <lineage>
        <taxon>Bacteria</taxon>
        <taxon>Pseudomonadati</taxon>
        <taxon>Pseudomonadota</taxon>
        <taxon>Gammaproteobacteria</taxon>
        <taxon>Oceanospirillales</taxon>
        <taxon>Oceanospirillaceae</taxon>
        <taxon>Thalassolituus</taxon>
    </lineage>
</organism>
<dbReference type="SUPFAM" id="SSF56935">
    <property type="entry name" value="Porins"/>
    <property type="match status" value="1"/>
</dbReference>